<dbReference type="Gene3D" id="3.40.50.360">
    <property type="match status" value="1"/>
</dbReference>
<dbReference type="Pfam" id="PF00258">
    <property type="entry name" value="Flavodoxin_1"/>
    <property type="match status" value="1"/>
</dbReference>
<evidence type="ECO:0000259" key="7">
    <source>
        <dbReference type="PROSITE" id="PS50902"/>
    </source>
</evidence>
<gene>
    <name evidence="8" type="ORF">BA92_09080</name>
    <name evidence="9" type="ORF">IE90_08240</name>
</gene>
<dbReference type="EMBL" id="JPIU01000039">
    <property type="protein sequence ID" value="KIO44347.1"/>
    <property type="molecule type" value="Genomic_DNA"/>
</dbReference>
<dbReference type="RefSeq" id="WP_041503336.1">
    <property type="nucleotide sequence ID" value="NZ_JPIT01000018.1"/>
</dbReference>
<comment type="similarity">
    <text evidence="2">Belongs to the flavodoxin family.</text>
</comment>
<keyword evidence="3" id="KW-0813">Transport</keyword>
<evidence type="ECO:0000256" key="6">
    <source>
        <dbReference type="ARBA" id="ARBA00022982"/>
    </source>
</evidence>
<keyword evidence="4" id="KW-0285">Flavoprotein</keyword>
<evidence type="ECO:0000256" key="5">
    <source>
        <dbReference type="ARBA" id="ARBA00022643"/>
    </source>
</evidence>
<reference evidence="8 11" key="1">
    <citation type="submission" date="2014-07" db="EMBL/GenBank/DDBJ databases">
        <title>Porphyromonadaceae bacterium OUH 308042 = ATCC BAA-2681 = DSM 28342 draft genome.</title>
        <authorList>
            <person name="Sydenham T.V."/>
            <person name="Hasman H."/>
            <person name="Justensen U.S."/>
        </authorList>
    </citation>
    <scope>NUCLEOTIDE SEQUENCE [LARGE SCALE GENOMIC DNA]</scope>
    <source>
        <strain evidence="8 11">OUH 308042</strain>
    </source>
</reference>
<comment type="caution">
    <text evidence="8">The sequence shown here is derived from an EMBL/GenBank/DDBJ whole genome shotgun (WGS) entry which is preliminary data.</text>
</comment>
<dbReference type="InterPro" id="IPR029039">
    <property type="entry name" value="Flavoprotein-like_sf"/>
</dbReference>
<evidence type="ECO:0000313" key="10">
    <source>
        <dbReference type="Proteomes" id="UP000031937"/>
    </source>
</evidence>
<organism evidence="8 11">
    <name type="scientific">Sanguibacteroides justesenii</name>
    <dbReference type="NCBI Taxonomy" id="1547597"/>
    <lineage>
        <taxon>Bacteria</taxon>
        <taxon>Pseudomonadati</taxon>
        <taxon>Bacteroidota</taxon>
        <taxon>Bacteroidia</taxon>
        <taxon>Bacteroidales</taxon>
        <taxon>Porphyromonadaceae</taxon>
        <taxon>Sanguibacteroides</taxon>
    </lineage>
</organism>
<dbReference type="AlphaFoldDB" id="A0A0C3NE21"/>
<dbReference type="PROSITE" id="PS50902">
    <property type="entry name" value="FLAVODOXIN_LIKE"/>
    <property type="match status" value="1"/>
</dbReference>
<evidence type="ECO:0000313" key="9">
    <source>
        <dbReference type="EMBL" id="KIO45396.1"/>
    </source>
</evidence>
<dbReference type="InterPro" id="IPR008254">
    <property type="entry name" value="Flavodoxin/NO_synth"/>
</dbReference>
<feature type="domain" description="Flavodoxin-like" evidence="7">
    <location>
        <begin position="44"/>
        <end position="208"/>
    </location>
</feature>
<evidence type="ECO:0000313" key="11">
    <source>
        <dbReference type="Proteomes" id="UP000031980"/>
    </source>
</evidence>
<protein>
    <submittedName>
        <fullName evidence="8">Flavodoxin</fullName>
    </submittedName>
</protein>
<proteinExistence type="inferred from homology"/>
<dbReference type="OrthoDB" id="9790745at2"/>
<dbReference type="EMBL" id="JPIT01000018">
    <property type="protein sequence ID" value="KIO45396.1"/>
    <property type="molecule type" value="Genomic_DNA"/>
</dbReference>
<evidence type="ECO:0000256" key="1">
    <source>
        <dbReference type="ARBA" id="ARBA00001917"/>
    </source>
</evidence>
<keyword evidence="11" id="KW-1185">Reference proteome</keyword>
<dbReference type="Proteomes" id="UP000031980">
    <property type="component" value="Unassembled WGS sequence"/>
</dbReference>
<dbReference type="PANTHER" id="PTHR42809:SF1">
    <property type="entry name" value="FLAVODOXIN 1"/>
    <property type="match status" value="1"/>
</dbReference>
<name>A0A0C3NE21_9PORP</name>
<keyword evidence="6" id="KW-0249">Electron transport</keyword>
<dbReference type="Proteomes" id="UP000031937">
    <property type="component" value="Unassembled WGS sequence"/>
</dbReference>
<sequence length="214" mass="24273">MERKDTGKSSKQKSTQKENEALRLTADLEGNYLLEERVSDLKWLGIFYAPTGGSVHRVAKILKRKIGAKRVEMFYISEIPATRLLDYKNIIIVCSSLGRSTWEREQRDQWAKFFPAMRKLSLRDRRVALVGLGDHVTYPANFVDGMGYMAELVTQLGAELVGKTSTDGYVFSGSAAIVDNLFVGLPLDEDYESEKTEPRLDKWLSLVLPEFEDI</sequence>
<comment type="cofactor">
    <cofactor evidence="1">
        <name>FMN</name>
        <dbReference type="ChEBI" id="CHEBI:58210"/>
    </cofactor>
</comment>
<evidence type="ECO:0000313" key="8">
    <source>
        <dbReference type="EMBL" id="KIO44347.1"/>
    </source>
</evidence>
<dbReference type="GO" id="GO:0010181">
    <property type="term" value="F:FMN binding"/>
    <property type="evidence" value="ECO:0007669"/>
    <property type="project" value="InterPro"/>
</dbReference>
<keyword evidence="5" id="KW-0288">FMN</keyword>
<evidence type="ECO:0000256" key="2">
    <source>
        <dbReference type="ARBA" id="ARBA00005267"/>
    </source>
</evidence>
<dbReference type="SUPFAM" id="SSF52218">
    <property type="entry name" value="Flavoproteins"/>
    <property type="match status" value="1"/>
</dbReference>
<evidence type="ECO:0000256" key="4">
    <source>
        <dbReference type="ARBA" id="ARBA00022630"/>
    </source>
</evidence>
<dbReference type="InterPro" id="IPR050619">
    <property type="entry name" value="Flavodoxin"/>
</dbReference>
<accession>A0A0C3NE21</accession>
<evidence type="ECO:0000256" key="3">
    <source>
        <dbReference type="ARBA" id="ARBA00022448"/>
    </source>
</evidence>
<dbReference type="PANTHER" id="PTHR42809">
    <property type="entry name" value="FLAVODOXIN 2"/>
    <property type="match status" value="1"/>
</dbReference>
<reference evidence="9 10" key="2">
    <citation type="submission" date="2014-07" db="EMBL/GenBank/DDBJ databases">
        <title>Porphyromonadaceae bacterium OUH 334697 = ATCC BAA-2682 = DSM 28341 draft genome.</title>
        <authorList>
            <person name="Sydenham T.V."/>
            <person name="Hasman H."/>
            <person name="Justesen U.S."/>
        </authorList>
    </citation>
    <scope>NUCLEOTIDE SEQUENCE [LARGE SCALE GENOMIC DNA]</scope>
    <source>
        <strain evidence="9 10">OUH 334697</strain>
    </source>
</reference>